<evidence type="ECO:0000313" key="1">
    <source>
        <dbReference type="EMBL" id="JAH44393.1"/>
    </source>
</evidence>
<sequence>MSKSGKGVCFSTFAKKYKLGIVFDINNVLKERKMNDLLTLLQKQCKGL</sequence>
<reference evidence="1" key="1">
    <citation type="submission" date="2014-11" db="EMBL/GenBank/DDBJ databases">
        <authorList>
            <person name="Amaro Gonzalez C."/>
        </authorList>
    </citation>
    <scope>NUCLEOTIDE SEQUENCE</scope>
</reference>
<dbReference type="EMBL" id="GBXM01064184">
    <property type="protein sequence ID" value="JAH44393.1"/>
    <property type="molecule type" value="Transcribed_RNA"/>
</dbReference>
<reference evidence="1" key="2">
    <citation type="journal article" date="2015" name="Fish Shellfish Immunol.">
        <title>Early steps in the European eel (Anguilla anguilla)-Vibrio vulnificus interaction in the gills: Role of the RtxA13 toxin.</title>
        <authorList>
            <person name="Callol A."/>
            <person name="Pajuelo D."/>
            <person name="Ebbesson L."/>
            <person name="Teles M."/>
            <person name="MacKenzie S."/>
            <person name="Amaro C."/>
        </authorList>
    </citation>
    <scope>NUCLEOTIDE SEQUENCE</scope>
</reference>
<dbReference type="AlphaFoldDB" id="A0A0E9SV38"/>
<protein>
    <submittedName>
        <fullName evidence="1">Uncharacterized protein</fullName>
    </submittedName>
</protein>
<organism evidence="1">
    <name type="scientific">Anguilla anguilla</name>
    <name type="common">European freshwater eel</name>
    <name type="synonym">Muraena anguilla</name>
    <dbReference type="NCBI Taxonomy" id="7936"/>
    <lineage>
        <taxon>Eukaryota</taxon>
        <taxon>Metazoa</taxon>
        <taxon>Chordata</taxon>
        <taxon>Craniata</taxon>
        <taxon>Vertebrata</taxon>
        <taxon>Euteleostomi</taxon>
        <taxon>Actinopterygii</taxon>
        <taxon>Neopterygii</taxon>
        <taxon>Teleostei</taxon>
        <taxon>Anguilliformes</taxon>
        <taxon>Anguillidae</taxon>
        <taxon>Anguilla</taxon>
    </lineage>
</organism>
<accession>A0A0E9SV38</accession>
<proteinExistence type="predicted"/>
<name>A0A0E9SV38_ANGAN</name>